<keyword evidence="4" id="KW-1185">Reference proteome</keyword>
<dbReference type="AlphaFoldDB" id="A0A0A6VM81"/>
<evidence type="ECO:0000256" key="1">
    <source>
        <dbReference type="SAM" id="Coils"/>
    </source>
</evidence>
<dbReference type="EMBL" id="JSUH01000028">
    <property type="protein sequence ID" value="KHD96220.1"/>
    <property type="molecule type" value="Genomic_DNA"/>
</dbReference>
<keyword evidence="1" id="KW-0175">Coiled coil</keyword>
<evidence type="ECO:0000313" key="4">
    <source>
        <dbReference type="Proteomes" id="UP000030466"/>
    </source>
</evidence>
<sequence length="145" mass="15710">MAQRKSATKTEARERARRAAAESMAREQRLLELGERFFVAQGEAEQIMETAEQRIAEIRAKAEQEAARAKDAQVRVVAGMKGERVTVPEIAQRLELSVAEVRALLKNSAASTSTSGDEAGYGNEAPNGEEATAEAPEREPQDAVA</sequence>
<feature type="coiled-coil region" evidence="1">
    <location>
        <begin position="41"/>
        <end position="75"/>
    </location>
</feature>
<proteinExistence type="predicted"/>
<comment type="caution">
    <text evidence="3">The sequence shown here is derived from an EMBL/GenBank/DDBJ whole genome shotgun (WGS) entry which is preliminary data.</text>
</comment>
<feature type="compositionally biased region" description="Basic and acidic residues" evidence="2">
    <location>
        <begin position="135"/>
        <end position="145"/>
    </location>
</feature>
<evidence type="ECO:0000313" key="3">
    <source>
        <dbReference type="EMBL" id="KHD96220.1"/>
    </source>
</evidence>
<dbReference type="OrthoDB" id="4883396at2"/>
<name>A0A0A6VM81_KOCRO</name>
<organism evidence="3 4">
    <name type="scientific">Kocuria rosea subsp. polaris</name>
    <dbReference type="NCBI Taxonomy" id="136273"/>
    <lineage>
        <taxon>Bacteria</taxon>
        <taxon>Bacillati</taxon>
        <taxon>Actinomycetota</taxon>
        <taxon>Actinomycetes</taxon>
        <taxon>Micrococcales</taxon>
        <taxon>Micrococcaceae</taxon>
        <taxon>Kocuria</taxon>
    </lineage>
</organism>
<evidence type="ECO:0000256" key="2">
    <source>
        <dbReference type="SAM" id="MobiDB-lite"/>
    </source>
</evidence>
<feature type="region of interest" description="Disordered" evidence="2">
    <location>
        <begin position="107"/>
        <end position="145"/>
    </location>
</feature>
<feature type="compositionally biased region" description="Basic and acidic residues" evidence="2">
    <location>
        <begin position="8"/>
        <end position="25"/>
    </location>
</feature>
<accession>A0A0A6VM81</accession>
<gene>
    <name evidence="3" type="ORF">GY22_16835</name>
</gene>
<protein>
    <submittedName>
        <fullName evidence="3">Uncharacterized protein</fullName>
    </submittedName>
</protein>
<dbReference type="Proteomes" id="UP000030466">
    <property type="component" value="Unassembled WGS sequence"/>
</dbReference>
<feature type="region of interest" description="Disordered" evidence="2">
    <location>
        <begin position="1"/>
        <end position="25"/>
    </location>
</feature>
<dbReference type="RefSeq" id="WP_035930545.1">
    <property type="nucleotide sequence ID" value="NZ_JSUH01000028.1"/>
</dbReference>
<reference evidence="3 4" key="1">
    <citation type="journal article" date="2003" name="Int. J. Syst. Evol. Microbiol.">
        <title>Kocuria polaris sp. nov., an orange-pigmented psychrophilic bacterium isolated from an Antarctic cyanobacterial mat sample.</title>
        <authorList>
            <person name="Reddy G.S."/>
            <person name="Prakash J.S."/>
            <person name="Prabahar V."/>
            <person name="Matsumoto G.I."/>
            <person name="Stackebrandt E."/>
            <person name="Shivaji S."/>
        </authorList>
    </citation>
    <scope>NUCLEOTIDE SEQUENCE [LARGE SCALE GENOMIC DNA]</scope>
    <source>
        <strain evidence="3 4">CMS 76or</strain>
    </source>
</reference>